<evidence type="ECO:0000313" key="8">
    <source>
        <dbReference type="Proteomes" id="UP001149813"/>
    </source>
</evidence>
<dbReference type="GO" id="GO:0016020">
    <property type="term" value="C:membrane"/>
    <property type="evidence" value="ECO:0007669"/>
    <property type="project" value="UniProtKB-SubCell"/>
</dbReference>
<dbReference type="GO" id="GO:0005385">
    <property type="term" value="F:zinc ion transmembrane transporter activity"/>
    <property type="evidence" value="ECO:0007669"/>
    <property type="project" value="TreeGrafter"/>
</dbReference>
<dbReference type="EMBL" id="JANBOJ010000363">
    <property type="protein sequence ID" value="KAJ1719636.1"/>
    <property type="molecule type" value="Genomic_DNA"/>
</dbReference>
<comment type="caution">
    <text evidence="7">The sequence shown here is derived from an EMBL/GenBank/DDBJ whole genome shotgun (WGS) entry which is preliminary data.</text>
</comment>
<feature type="transmembrane region" description="Helical" evidence="6">
    <location>
        <begin position="444"/>
        <end position="470"/>
    </location>
</feature>
<evidence type="ECO:0000256" key="6">
    <source>
        <dbReference type="SAM" id="Phobius"/>
    </source>
</evidence>
<evidence type="ECO:0000313" key="7">
    <source>
        <dbReference type="EMBL" id="KAJ1719636.1"/>
    </source>
</evidence>
<keyword evidence="4 6" id="KW-0472">Membrane</keyword>
<keyword evidence="3 6" id="KW-1133">Transmembrane helix</keyword>
<gene>
    <name evidence="7" type="primary">ZRT3</name>
    <name evidence="7" type="ORF">LPJ53_005639</name>
</gene>
<dbReference type="Pfam" id="PF02535">
    <property type="entry name" value="Zip"/>
    <property type="match status" value="1"/>
</dbReference>
<feature type="compositionally biased region" description="Basic residues" evidence="5">
    <location>
        <begin position="298"/>
        <end position="316"/>
    </location>
</feature>
<feature type="transmembrane region" description="Helical" evidence="6">
    <location>
        <begin position="50"/>
        <end position="70"/>
    </location>
</feature>
<evidence type="ECO:0000256" key="3">
    <source>
        <dbReference type="ARBA" id="ARBA00022989"/>
    </source>
</evidence>
<evidence type="ECO:0000256" key="5">
    <source>
        <dbReference type="SAM" id="MobiDB-lite"/>
    </source>
</evidence>
<evidence type="ECO:0000256" key="1">
    <source>
        <dbReference type="ARBA" id="ARBA00004141"/>
    </source>
</evidence>
<comment type="subcellular location">
    <subcellularLocation>
        <location evidence="1">Membrane</location>
        <topology evidence="1">Multi-pass membrane protein</topology>
    </subcellularLocation>
</comment>
<feature type="transmembrane region" description="Helical" evidence="6">
    <location>
        <begin position="90"/>
        <end position="110"/>
    </location>
</feature>
<evidence type="ECO:0000256" key="2">
    <source>
        <dbReference type="ARBA" id="ARBA00022692"/>
    </source>
</evidence>
<feature type="transmembrane region" description="Helical" evidence="6">
    <location>
        <begin position="482"/>
        <end position="501"/>
    </location>
</feature>
<feature type="region of interest" description="Disordered" evidence="5">
    <location>
        <begin position="124"/>
        <end position="152"/>
    </location>
</feature>
<proteinExistence type="predicted"/>
<keyword evidence="8" id="KW-1185">Reference proteome</keyword>
<dbReference type="PANTHER" id="PTHR11040:SF210">
    <property type="entry name" value="ZINC-REGULATED TRANSPORTER 3"/>
    <property type="match status" value="1"/>
</dbReference>
<dbReference type="AlphaFoldDB" id="A0A9W8CPL4"/>
<feature type="transmembrane region" description="Helical" evidence="6">
    <location>
        <begin position="414"/>
        <end position="438"/>
    </location>
</feature>
<dbReference type="OrthoDB" id="262547at2759"/>
<dbReference type="Proteomes" id="UP001149813">
    <property type="component" value="Unassembled WGS sequence"/>
</dbReference>
<sequence length="502" mass="53130">MGDSSTGQAWLFAMTSGLASALGGASLYIDPLLHLLGVAPRSNVLDSHTVLSALLSGASGIMAYTSISVLTRESIEYLSQLSGWPLVGKYPGAAAAVLFVLGAHLNLLLLRVVSRLTPADSPIGHTCASHPPSPSAEAGMEDGMAKPADSSSGIISGGSHCHGQSHHGVYREGEGQPLLSRSSETVQQHESQAHCCSRNRHRQQQQQHPCDTTHRCEYACAKPNCYGAEHCHITPLYPHMHTHTAAENEPCGSHNHSRSRSCLHQSSPESHRCSHSPSPRVSIASSCSGDGMVTTIGSHHHNHHHHNHHNHHHHHAHAGDGHDDEPEVQLSGPGDSTASQVSSRHQRLLLHVGLQTAVAIALHKIPEGLIIFLSRRASPKLGASVAASLFFHNLPEGLMLALPLYLATGRRHRAFLLSALMGAVPPALGAALGMLVAGSSGRNAHLAAIFGVTFGVTAGMMCMVSLNGMLPTARIYDRSGNVVAWCFALGVAAMLFANTSLK</sequence>
<feature type="region of interest" description="Disordered" evidence="5">
    <location>
        <begin position="247"/>
        <end position="342"/>
    </location>
</feature>
<dbReference type="PANTHER" id="PTHR11040">
    <property type="entry name" value="ZINC/IRON TRANSPORTER"/>
    <property type="match status" value="1"/>
</dbReference>
<evidence type="ECO:0000256" key="4">
    <source>
        <dbReference type="ARBA" id="ARBA00023136"/>
    </source>
</evidence>
<name>A0A9W8CPL4_9FUNG</name>
<accession>A0A9W8CPL4</accession>
<reference evidence="7" key="1">
    <citation type="submission" date="2022-07" db="EMBL/GenBank/DDBJ databases">
        <title>Phylogenomic reconstructions and comparative analyses of Kickxellomycotina fungi.</title>
        <authorList>
            <person name="Reynolds N.K."/>
            <person name="Stajich J.E."/>
            <person name="Barry K."/>
            <person name="Grigoriev I.V."/>
            <person name="Crous P."/>
            <person name="Smith M.E."/>
        </authorList>
    </citation>
    <scope>NUCLEOTIDE SEQUENCE</scope>
    <source>
        <strain evidence="7">NBRC 32514</strain>
    </source>
</reference>
<dbReference type="InterPro" id="IPR003689">
    <property type="entry name" value="ZIP"/>
</dbReference>
<keyword evidence="2 6" id="KW-0812">Transmembrane</keyword>
<feature type="compositionally biased region" description="Polar residues" evidence="5">
    <location>
        <begin position="275"/>
        <end position="288"/>
    </location>
</feature>
<feature type="transmembrane region" description="Helical" evidence="6">
    <location>
        <begin position="385"/>
        <end position="407"/>
    </location>
</feature>
<feature type="transmembrane region" description="Helical" evidence="6">
    <location>
        <begin position="6"/>
        <end position="29"/>
    </location>
</feature>
<organism evidence="7 8">
    <name type="scientific">Coemansia erecta</name>
    <dbReference type="NCBI Taxonomy" id="147472"/>
    <lineage>
        <taxon>Eukaryota</taxon>
        <taxon>Fungi</taxon>
        <taxon>Fungi incertae sedis</taxon>
        <taxon>Zoopagomycota</taxon>
        <taxon>Kickxellomycotina</taxon>
        <taxon>Kickxellomycetes</taxon>
        <taxon>Kickxellales</taxon>
        <taxon>Kickxellaceae</taxon>
        <taxon>Coemansia</taxon>
    </lineage>
</organism>
<protein>
    <submittedName>
        <fullName evidence="7">Zinc transporter</fullName>
    </submittedName>
</protein>